<reference evidence="4 5" key="1">
    <citation type="submission" date="2020-07" db="EMBL/GenBank/DDBJ databases">
        <title>Sequencing the genomes of 1000 actinobacteria strains.</title>
        <authorList>
            <person name="Klenk H.-P."/>
        </authorList>
    </citation>
    <scope>NUCLEOTIDE SEQUENCE [LARGE SCALE GENOMIC DNA]</scope>
    <source>
        <strain evidence="4 5">DSM 44442</strain>
    </source>
</reference>
<keyword evidence="5" id="KW-1185">Reference proteome</keyword>
<feature type="transmembrane region" description="Helical" evidence="2">
    <location>
        <begin position="234"/>
        <end position="255"/>
    </location>
</feature>
<dbReference type="EMBL" id="JACCFS010000001">
    <property type="protein sequence ID" value="NYJ36619.1"/>
    <property type="molecule type" value="Genomic_DNA"/>
</dbReference>
<keyword evidence="2" id="KW-0472">Membrane</keyword>
<organism evidence="4 5">
    <name type="scientific">Nocardiopsis aegyptia</name>
    <dbReference type="NCBI Taxonomy" id="220378"/>
    <lineage>
        <taxon>Bacteria</taxon>
        <taxon>Bacillati</taxon>
        <taxon>Actinomycetota</taxon>
        <taxon>Actinomycetes</taxon>
        <taxon>Streptosporangiales</taxon>
        <taxon>Nocardiopsidaceae</taxon>
        <taxon>Nocardiopsis</taxon>
    </lineage>
</organism>
<protein>
    <submittedName>
        <fullName evidence="4">LPXTG-motif cell wall-anchored protein</fullName>
    </submittedName>
</protein>
<accession>A0A7Z0JCM5</accession>
<sequence length="272" mass="28001">MTFPLSAGTLCARLMTGTAIVATAVLGGSALASASPVPLSPPGDNGTVKIHSPSTPEEDNRNVPKVCDFQIVAFGFDPAQEVTWEIVVQGGGNPHEAEPVLEGTLVLDDEGEGSTELLDLEDGHYHLNWTFEGENGEAKQKVFKVKCDDEEPEPSGEPTEDPSAEPSEEPTEQPSEEPTEDPTTEPSEPGTDPTEPTEPTDGATDPVESDEPTTPADESGTPGDAGGLPVTGTALAGLVAAGAVAVAGGGAAVYFTRKRRDTPAEPGESTEG</sequence>
<dbReference type="RefSeq" id="WP_246407764.1">
    <property type="nucleotide sequence ID" value="NZ_JACCFS010000001.1"/>
</dbReference>
<evidence type="ECO:0000256" key="2">
    <source>
        <dbReference type="SAM" id="Phobius"/>
    </source>
</evidence>
<feature type="compositionally biased region" description="Acidic residues" evidence="1">
    <location>
        <begin position="148"/>
        <end position="183"/>
    </location>
</feature>
<feature type="signal peptide" evidence="3">
    <location>
        <begin position="1"/>
        <end position="34"/>
    </location>
</feature>
<gene>
    <name evidence="4" type="ORF">HNR10_004500</name>
</gene>
<feature type="region of interest" description="Disordered" evidence="1">
    <location>
        <begin position="147"/>
        <end position="231"/>
    </location>
</feature>
<name>A0A7Z0JCM5_9ACTN</name>
<keyword evidence="2" id="KW-1133">Transmembrane helix</keyword>
<keyword evidence="2" id="KW-0812">Transmembrane</keyword>
<dbReference type="NCBIfam" id="TIGR01167">
    <property type="entry name" value="LPXTG_anchor"/>
    <property type="match status" value="1"/>
</dbReference>
<evidence type="ECO:0000256" key="1">
    <source>
        <dbReference type="SAM" id="MobiDB-lite"/>
    </source>
</evidence>
<feature type="chain" id="PRO_5039153703" evidence="3">
    <location>
        <begin position="35"/>
        <end position="272"/>
    </location>
</feature>
<evidence type="ECO:0000313" key="4">
    <source>
        <dbReference type="EMBL" id="NYJ36619.1"/>
    </source>
</evidence>
<evidence type="ECO:0000313" key="5">
    <source>
        <dbReference type="Proteomes" id="UP000572051"/>
    </source>
</evidence>
<feature type="compositionally biased region" description="Low complexity" evidence="1">
    <location>
        <begin position="184"/>
        <end position="206"/>
    </location>
</feature>
<dbReference type="AlphaFoldDB" id="A0A7Z0JCM5"/>
<proteinExistence type="predicted"/>
<feature type="region of interest" description="Disordered" evidence="1">
    <location>
        <begin position="33"/>
        <end position="62"/>
    </location>
</feature>
<keyword evidence="3" id="KW-0732">Signal</keyword>
<dbReference type="Proteomes" id="UP000572051">
    <property type="component" value="Unassembled WGS sequence"/>
</dbReference>
<comment type="caution">
    <text evidence="4">The sequence shown here is derived from an EMBL/GenBank/DDBJ whole genome shotgun (WGS) entry which is preliminary data.</text>
</comment>
<evidence type="ECO:0000256" key="3">
    <source>
        <dbReference type="SAM" id="SignalP"/>
    </source>
</evidence>